<keyword evidence="3" id="KW-1185">Reference proteome</keyword>
<feature type="compositionally biased region" description="Polar residues" evidence="1">
    <location>
        <begin position="84"/>
        <end position="105"/>
    </location>
</feature>
<dbReference type="KEGG" id="cmt:CCM_00273"/>
<gene>
    <name evidence="2" type="ORF">CCM_00273</name>
</gene>
<evidence type="ECO:0000256" key="1">
    <source>
        <dbReference type="SAM" id="MobiDB-lite"/>
    </source>
</evidence>
<dbReference type="RefSeq" id="XP_006665496.1">
    <property type="nucleotide sequence ID" value="XM_006665433.1"/>
</dbReference>
<sequence length="112" mass="12381">MYRAEIAVKANSQPGERHRPSPSISFPEGHDHLSAPSGSQLFDHAAGGRDCIQRAAKTCIPFVQSRDRNLRKHIMHGAARRETCSSLLKPSTSRHTDESPPSSVVQLKRVEN</sequence>
<dbReference type="EMBL" id="JH126399">
    <property type="protein sequence ID" value="EGX95619.1"/>
    <property type="molecule type" value="Genomic_DNA"/>
</dbReference>
<dbReference type="Proteomes" id="UP000001610">
    <property type="component" value="Unassembled WGS sequence"/>
</dbReference>
<evidence type="ECO:0000313" key="3">
    <source>
        <dbReference type="Proteomes" id="UP000001610"/>
    </source>
</evidence>
<feature type="region of interest" description="Disordered" evidence="1">
    <location>
        <begin position="1"/>
        <end position="41"/>
    </location>
</feature>
<organism evidence="2 3">
    <name type="scientific">Cordyceps militaris (strain CM01)</name>
    <name type="common">Caterpillar fungus</name>
    <dbReference type="NCBI Taxonomy" id="983644"/>
    <lineage>
        <taxon>Eukaryota</taxon>
        <taxon>Fungi</taxon>
        <taxon>Dikarya</taxon>
        <taxon>Ascomycota</taxon>
        <taxon>Pezizomycotina</taxon>
        <taxon>Sordariomycetes</taxon>
        <taxon>Hypocreomycetidae</taxon>
        <taxon>Hypocreales</taxon>
        <taxon>Cordycipitaceae</taxon>
        <taxon>Cordyceps</taxon>
    </lineage>
</organism>
<dbReference type="HOGENOM" id="CLU_2145736_0_0_1"/>
<dbReference type="InParanoid" id="G3J336"/>
<dbReference type="VEuPathDB" id="FungiDB:CCM_00273"/>
<dbReference type="AlphaFoldDB" id="G3J336"/>
<feature type="region of interest" description="Disordered" evidence="1">
    <location>
        <begin position="75"/>
        <end position="112"/>
    </location>
</feature>
<accession>G3J336</accession>
<dbReference type="GeneID" id="18162308"/>
<evidence type="ECO:0000313" key="2">
    <source>
        <dbReference type="EMBL" id="EGX95619.1"/>
    </source>
</evidence>
<proteinExistence type="predicted"/>
<name>G3J336_CORMM</name>
<reference evidence="2 3" key="1">
    <citation type="journal article" date="2011" name="Genome Biol.">
        <title>Genome sequence of the insect pathogenic fungus Cordyceps militaris, a valued traditional Chinese medicine.</title>
        <authorList>
            <person name="Zheng P."/>
            <person name="Xia Y."/>
            <person name="Xiao G."/>
            <person name="Xiong C."/>
            <person name="Hu X."/>
            <person name="Zhang S."/>
            <person name="Zheng H."/>
            <person name="Huang Y."/>
            <person name="Zhou Y."/>
            <person name="Wang S."/>
            <person name="Zhao G.P."/>
            <person name="Liu X."/>
            <person name="St Leger R.J."/>
            <person name="Wang C."/>
        </authorList>
    </citation>
    <scope>NUCLEOTIDE SEQUENCE [LARGE SCALE GENOMIC DNA]</scope>
    <source>
        <strain evidence="2 3">CM01</strain>
    </source>
</reference>
<protein>
    <submittedName>
        <fullName evidence="2">Uncharacterized protein</fullName>
    </submittedName>
</protein>